<reference evidence="3" key="1">
    <citation type="journal article" date="2018" name="Nat. Microbiol.">
        <title>Leveraging single-cell genomics to expand the fungal tree of life.</title>
        <authorList>
            <person name="Ahrendt S.R."/>
            <person name="Quandt C.A."/>
            <person name="Ciobanu D."/>
            <person name="Clum A."/>
            <person name="Salamov A."/>
            <person name="Andreopoulos B."/>
            <person name="Cheng J.F."/>
            <person name="Woyke T."/>
            <person name="Pelin A."/>
            <person name="Henrissat B."/>
            <person name="Reynolds N.K."/>
            <person name="Benny G.L."/>
            <person name="Smith M.E."/>
            <person name="James T.Y."/>
            <person name="Grigoriev I.V."/>
        </authorList>
    </citation>
    <scope>NUCLEOTIDE SEQUENCE [LARGE SCALE GENOMIC DNA]</scope>
</reference>
<organism evidence="2 3">
    <name type="scientific">Blyttiomyces helicus</name>
    <dbReference type="NCBI Taxonomy" id="388810"/>
    <lineage>
        <taxon>Eukaryota</taxon>
        <taxon>Fungi</taxon>
        <taxon>Fungi incertae sedis</taxon>
        <taxon>Chytridiomycota</taxon>
        <taxon>Chytridiomycota incertae sedis</taxon>
        <taxon>Chytridiomycetes</taxon>
        <taxon>Chytridiomycetes incertae sedis</taxon>
        <taxon>Blyttiomyces</taxon>
    </lineage>
</organism>
<keyword evidence="3" id="KW-1185">Reference proteome</keyword>
<feature type="region of interest" description="Disordered" evidence="1">
    <location>
        <begin position="71"/>
        <end position="96"/>
    </location>
</feature>
<dbReference type="EMBL" id="ML000924">
    <property type="protein sequence ID" value="RKO83710.1"/>
    <property type="molecule type" value="Genomic_DNA"/>
</dbReference>
<dbReference type="Proteomes" id="UP000269721">
    <property type="component" value="Unassembled WGS sequence"/>
</dbReference>
<evidence type="ECO:0000313" key="2">
    <source>
        <dbReference type="EMBL" id="RKO83710.1"/>
    </source>
</evidence>
<evidence type="ECO:0000256" key="1">
    <source>
        <dbReference type="SAM" id="MobiDB-lite"/>
    </source>
</evidence>
<evidence type="ECO:0000313" key="3">
    <source>
        <dbReference type="Proteomes" id="UP000269721"/>
    </source>
</evidence>
<feature type="compositionally biased region" description="Acidic residues" evidence="1">
    <location>
        <begin position="71"/>
        <end position="82"/>
    </location>
</feature>
<accession>A0A4P9VZD4</accession>
<sequence length="330" mass="39133">MIWKELIRNQELEEFCTYVKFSGYNKTPTPSMNAKGLTKLLKVCKGVYLRAFSETAAKELVNRMSDNEQYFDSDWEDDDSEEEISKNTINGDHEPKSSKMQTRWILSLNDQHVDKYYRNKFGEKLDVIYAALCTSKESKCKFHIKIGRTGTVRTFQKRLTEHDYEFDDFYLFFAMVVRDSLNVEKRFKETSFFQTYNECMETRTKTQTEILPVGGYVTSVKVTEIMKTCYQEGERLKEDGNENLKRVSVDYSDVKMKEFIEQHYELTTNRRDYVLFRDMNCLMRQKLKDVPEWPKLKKVVVVFGGVPDKNCGQKTKIFRHNGYRFMRLIT</sequence>
<gene>
    <name evidence="2" type="ORF">BDK51DRAFT_33370</name>
</gene>
<protein>
    <submittedName>
        <fullName evidence="2">Uncharacterized protein</fullName>
    </submittedName>
</protein>
<dbReference type="AlphaFoldDB" id="A0A4P9VZD4"/>
<proteinExistence type="predicted"/>
<name>A0A4P9VZD4_9FUNG</name>